<dbReference type="InterPro" id="IPR029063">
    <property type="entry name" value="SAM-dependent_MTases_sf"/>
</dbReference>
<dbReference type="Proteomes" id="UP000274822">
    <property type="component" value="Unassembled WGS sequence"/>
</dbReference>
<dbReference type="GO" id="GO:0005739">
    <property type="term" value="C:mitochondrion"/>
    <property type="evidence" value="ECO:0007669"/>
    <property type="project" value="TreeGrafter"/>
</dbReference>
<dbReference type="EMBL" id="RBNJ01001965">
    <property type="protein sequence ID" value="RUS32570.1"/>
    <property type="molecule type" value="Genomic_DNA"/>
</dbReference>
<dbReference type="SUPFAM" id="SSF53335">
    <property type="entry name" value="S-adenosyl-L-methionine-dependent methyltransferases"/>
    <property type="match status" value="1"/>
</dbReference>
<keyword evidence="1 4" id="KW-0489">Methyltransferase</keyword>
<comment type="caution">
    <text evidence="4">The sequence shown here is derived from an EMBL/GenBank/DDBJ whole genome shotgun (WGS) entry which is preliminary data.</text>
</comment>
<dbReference type="PANTHER" id="PTHR13090">
    <property type="entry name" value="ARGININE-HYDROXYLASE NDUFAF5, MITOCHONDRIAL"/>
    <property type="match status" value="1"/>
</dbReference>
<keyword evidence="2 4" id="KW-0808">Transferase</keyword>
<sequence length="403" mass="44258">MFMRALLRPRPFLAPFRTTTRALPLFLVRRYAILSHSKPGEGVAFQVFDRASKRRQRDRAASDVETSRTVDYLRDEVAARVADRLLVRGLSCVGGKGRSHGLIVSFCEPQDIKRGFDTIVDLGSGCGHIVKQLDSDIARRIVMCEMSVEVERRLVDEEFLPFEENSLEAVVSSLSLHWVNDLPGERTTGSMIGAVDISAAGPRAHANWHLSREPGALIQIQRALKPDGVFIGALLGGDTLFELRTSLQLAELERESGISPRVSPLTDTRDLGSLLSRAGFTLTTVDIDEVVVNYPSALELMQDLRAMGESNAVLSRRPFLKRDTLLAAAAIYKASSYNFRDANPSDVELHGNPDGSVPATFQILYMIGWKPSPLTPQPKERDSGTVSLKDMLTGGVGKEDGKA</sequence>
<dbReference type="PANTHER" id="PTHR13090:SF1">
    <property type="entry name" value="ARGININE-HYDROXYLASE NDUFAF5, MITOCHONDRIAL"/>
    <property type="match status" value="1"/>
</dbReference>
<dbReference type="GO" id="GO:0032259">
    <property type="term" value="P:methylation"/>
    <property type="evidence" value="ECO:0007669"/>
    <property type="project" value="UniProtKB-KW"/>
</dbReference>
<protein>
    <submittedName>
        <fullName evidence="4">S-adenosyl-L-methionine-dependent methyltransferase</fullName>
    </submittedName>
</protein>
<proteinExistence type="predicted"/>
<gene>
    <name evidence="4" type="ORF">BC938DRAFT_475055</name>
</gene>
<evidence type="ECO:0000313" key="4">
    <source>
        <dbReference type="EMBL" id="RUS32570.1"/>
    </source>
</evidence>
<evidence type="ECO:0000313" key="5">
    <source>
        <dbReference type="Proteomes" id="UP000274822"/>
    </source>
</evidence>
<reference evidence="4 5" key="1">
    <citation type="journal article" date="2018" name="New Phytol.">
        <title>Phylogenomics of Endogonaceae and evolution of mycorrhizas within Mucoromycota.</title>
        <authorList>
            <person name="Chang Y."/>
            <person name="Desiro A."/>
            <person name="Na H."/>
            <person name="Sandor L."/>
            <person name="Lipzen A."/>
            <person name="Clum A."/>
            <person name="Barry K."/>
            <person name="Grigoriev I.V."/>
            <person name="Martin F.M."/>
            <person name="Stajich J.E."/>
            <person name="Smith M.E."/>
            <person name="Bonito G."/>
            <person name="Spatafora J.W."/>
        </authorList>
    </citation>
    <scope>NUCLEOTIDE SEQUENCE [LARGE SCALE GENOMIC DNA]</scope>
    <source>
        <strain evidence="4 5">AD002</strain>
    </source>
</reference>
<accession>A0A433QS16</accession>
<dbReference type="GO" id="GO:0032981">
    <property type="term" value="P:mitochondrial respiratory chain complex I assembly"/>
    <property type="evidence" value="ECO:0007669"/>
    <property type="project" value="TreeGrafter"/>
</dbReference>
<keyword evidence="5" id="KW-1185">Reference proteome</keyword>
<evidence type="ECO:0000256" key="3">
    <source>
        <dbReference type="SAM" id="MobiDB-lite"/>
    </source>
</evidence>
<dbReference type="InterPro" id="IPR050602">
    <property type="entry name" value="Malonyl-ACP_OMT"/>
</dbReference>
<feature type="region of interest" description="Disordered" evidence="3">
    <location>
        <begin position="372"/>
        <end position="403"/>
    </location>
</feature>
<name>A0A433QS16_9FUNG</name>
<dbReference type="GO" id="GO:0008168">
    <property type="term" value="F:methyltransferase activity"/>
    <property type="evidence" value="ECO:0007669"/>
    <property type="project" value="UniProtKB-KW"/>
</dbReference>
<organism evidence="4 5">
    <name type="scientific">Jimgerdemannia flammicorona</name>
    <dbReference type="NCBI Taxonomy" id="994334"/>
    <lineage>
        <taxon>Eukaryota</taxon>
        <taxon>Fungi</taxon>
        <taxon>Fungi incertae sedis</taxon>
        <taxon>Mucoromycota</taxon>
        <taxon>Mucoromycotina</taxon>
        <taxon>Endogonomycetes</taxon>
        <taxon>Endogonales</taxon>
        <taxon>Endogonaceae</taxon>
        <taxon>Jimgerdemannia</taxon>
    </lineage>
</organism>
<dbReference type="Pfam" id="PF13489">
    <property type="entry name" value="Methyltransf_23"/>
    <property type="match status" value="1"/>
</dbReference>
<dbReference type="AlphaFoldDB" id="A0A433QS16"/>
<dbReference type="Gene3D" id="3.40.50.150">
    <property type="entry name" value="Vaccinia Virus protein VP39"/>
    <property type="match status" value="1"/>
</dbReference>
<evidence type="ECO:0000256" key="2">
    <source>
        <dbReference type="ARBA" id="ARBA00022679"/>
    </source>
</evidence>
<evidence type="ECO:0000256" key="1">
    <source>
        <dbReference type="ARBA" id="ARBA00022603"/>
    </source>
</evidence>